<keyword evidence="11" id="KW-1185">Reference proteome</keyword>
<sequence>MAKRFTAITVPWKELEKKVPPDQRVKFLAFKAKADSYFRRVQANPPELPKIDWEKYSKIVSNQAMVEKFKKEYEGYKVPYPEDKLSATIDEQWKSLEPEIIVFCANLDKEIEMIRTSPYNICDVLAITKTFSDT</sequence>
<evidence type="ECO:0000313" key="11">
    <source>
        <dbReference type="Proteomes" id="UP000324832"/>
    </source>
</evidence>
<keyword evidence="8" id="KW-0496">Mitochondrion</keyword>
<evidence type="ECO:0000256" key="9">
    <source>
        <dbReference type="ARBA" id="ARBA00023136"/>
    </source>
</evidence>
<keyword evidence="3" id="KW-0813">Transport</keyword>
<evidence type="ECO:0000256" key="5">
    <source>
        <dbReference type="ARBA" id="ARBA00022781"/>
    </source>
</evidence>
<evidence type="ECO:0000256" key="8">
    <source>
        <dbReference type="ARBA" id="ARBA00023128"/>
    </source>
</evidence>
<gene>
    <name evidence="10" type="ORF">LSINAPIS_LOCUS11941</name>
</gene>
<evidence type="ECO:0000256" key="4">
    <source>
        <dbReference type="ARBA" id="ARBA00022547"/>
    </source>
</evidence>
<dbReference type="GO" id="GO:0005743">
    <property type="term" value="C:mitochondrial inner membrane"/>
    <property type="evidence" value="ECO:0007669"/>
    <property type="project" value="UniProtKB-SubCell"/>
</dbReference>
<dbReference type="InterPro" id="IPR036228">
    <property type="entry name" value="ATP_synth_F0_dsu_sf_mt"/>
</dbReference>
<dbReference type="AlphaFoldDB" id="A0A5E4QTT9"/>
<evidence type="ECO:0000256" key="6">
    <source>
        <dbReference type="ARBA" id="ARBA00022792"/>
    </source>
</evidence>
<dbReference type="InterPro" id="IPR008689">
    <property type="entry name" value="ATP_synth_F0_dsu_mt"/>
</dbReference>
<evidence type="ECO:0000256" key="3">
    <source>
        <dbReference type="ARBA" id="ARBA00022448"/>
    </source>
</evidence>
<keyword evidence="7" id="KW-0406">Ion transport</keyword>
<keyword evidence="6" id="KW-0999">Mitochondrion inner membrane</keyword>
<comment type="similarity">
    <text evidence="2">Belongs to the ATPase d subunit family.</text>
</comment>
<evidence type="ECO:0000256" key="7">
    <source>
        <dbReference type="ARBA" id="ARBA00023065"/>
    </source>
</evidence>
<dbReference type="EMBL" id="FZQP02005443">
    <property type="protein sequence ID" value="VVD01550.1"/>
    <property type="molecule type" value="Genomic_DNA"/>
</dbReference>
<organism evidence="10 11">
    <name type="scientific">Leptidea sinapis</name>
    <dbReference type="NCBI Taxonomy" id="189913"/>
    <lineage>
        <taxon>Eukaryota</taxon>
        <taxon>Metazoa</taxon>
        <taxon>Ecdysozoa</taxon>
        <taxon>Arthropoda</taxon>
        <taxon>Hexapoda</taxon>
        <taxon>Insecta</taxon>
        <taxon>Pterygota</taxon>
        <taxon>Neoptera</taxon>
        <taxon>Endopterygota</taxon>
        <taxon>Lepidoptera</taxon>
        <taxon>Glossata</taxon>
        <taxon>Ditrysia</taxon>
        <taxon>Papilionoidea</taxon>
        <taxon>Pieridae</taxon>
        <taxon>Dismorphiinae</taxon>
        <taxon>Leptidea</taxon>
    </lineage>
</organism>
<reference evidence="10 11" key="1">
    <citation type="submission" date="2017-07" db="EMBL/GenBank/DDBJ databases">
        <authorList>
            <person name="Talla V."/>
            <person name="Backstrom N."/>
        </authorList>
    </citation>
    <scope>NUCLEOTIDE SEQUENCE [LARGE SCALE GENOMIC DNA]</scope>
</reference>
<protein>
    <submittedName>
        <fullName evidence="10">Uncharacterized protein</fullName>
    </submittedName>
</protein>
<evidence type="ECO:0000313" key="10">
    <source>
        <dbReference type="EMBL" id="VVD01550.1"/>
    </source>
</evidence>
<dbReference type="Proteomes" id="UP000324832">
    <property type="component" value="Unassembled WGS sequence"/>
</dbReference>
<dbReference type="Gene3D" id="6.10.280.70">
    <property type="match status" value="1"/>
</dbReference>
<keyword evidence="4" id="KW-0138">CF(0)</keyword>
<keyword evidence="5" id="KW-0375">Hydrogen ion transport</keyword>
<evidence type="ECO:0000256" key="2">
    <source>
        <dbReference type="ARBA" id="ARBA00006842"/>
    </source>
</evidence>
<dbReference type="GO" id="GO:0015986">
    <property type="term" value="P:proton motive force-driven ATP synthesis"/>
    <property type="evidence" value="ECO:0007669"/>
    <property type="project" value="InterPro"/>
</dbReference>
<accession>A0A5E4QTT9</accession>
<dbReference type="GO" id="GO:0045259">
    <property type="term" value="C:proton-transporting ATP synthase complex"/>
    <property type="evidence" value="ECO:0007669"/>
    <property type="project" value="UniProtKB-KW"/>
</dbReference>
<evidence type="ECO:0000256" key="1">
    <source>
        <dbReference type="ARBA" id="ARBA00004273"/>
    </source>
</evidence>
<comment type="subcellular location">
    <subcellularLocation>
        <location evidence="1">Mitochondrion inner membrane</location>
    </subcellularLocation>
</comment>
<dbReference type="SUPFAM" id="SSF161065">
    <property type="entry name" value="ATP synthase D chain-like"/>
    <property type="match status" value="1"/>
</dbReference>
<proteinExistence type="inferred from homology"/>
<dbReference type="GO" id="GO:0015078">
    <property type="term" value="F:proton transmembrane transporter activity"/>
    <property type="evidence" value="ECO:0007669"/>
    <property type="project" value="InterPro"/>
</dbReference>
<dbReference type="PANTHER" id="PTHR12700">
    <property type="entry name" value="ATP SYNTHASE SUBUNIT D, MITOCHONDRIAL"/>
    <property type="match status" value="1"/>
</dbReference>
<dbReference type="Pfam" id="PF05873">
    <property type="entry name" value="Mt_ATP-synt_D"/>
    <property type="match status" value="1"/>
</dbReference>
<name>A0A5E4QTT9_9NEOP</name>
<keyword evidence="9" id="KW-0472">Membrane</keyword>